<keyword evidence="3" id="KW-0378">Hydrolase</keyword>
<dbReference type="Proteomes" id="UP000021053">
    <property type="component" value="Unassembled WGS sequence"/>
</dbReference>
<evidence type="ECO:0000313" key="4">
    <source>
        <dbReference type="Proteomes" id="UP000021053"/>
    </source>
</evidence>
<organism evidence="3 4">
    <name type="scientific">Cryptosporangium arvum DSM 44712</name>
    <dbReference type="NCBI Taxonomy" id="927661"/>
    <lineage>
        <taxon>Bacteria</taxon>
        <taxon>Bacillati</taxon>
        <taxon>Actinomycetota</taxon>
        <taxon>Actinomycetes</taxon>
        <taxon>Cryptosporangiales</taxon>
        <taxon>Cryptosporangiaceae</taxon>
        <taxon>Cryptosporangium</taxon>
    </lineage>
</organism>
<comment type="caution">
    <text evidence="3">The sequence shown here is derived from an EMBL/GenBank/DDBJ whole genome shotgun (WGS) entry which is preliminary data.</text>
</comment>
<keyword evidence="1" id="KW-0456">Lyase</keyword>
<dbReference type="OrthoDB" id="8673173at2"/>
<proteinExistence type="predicted"/>
<dbReference type="PANTHER" id="PTHR21240:SF28">
    <property type="entry name" value="ISO-OROTATE DECARBOXYLASE (EUROFUNG)"/>
    <property type="match status" value="1"/>
</dbReference>
<gene>
    <name evidence="3" type="ORF">CryarDRAFT_1660</name>
</gene>
<name>A0A010YK03_9ACTN</name>
<dbReference type="InterPro" id="IPR032466">
    <property type="entry name" value="Metal_Hydrolase"/>
</dbReference>
<evidence type="ECO:0000256" key="1">
    <source>
        <dbReference type="ARBA" id="ARBA00023239"/>
    </source>
</evidence>
<dbReference type="RefSeq" id="WP_035849524.1">
    <property type="nucleotide sequence ID" value="NZ_KK073874.1"/>
</dbReference>
<dbReference type="AlphaFoldDB" id="A0A010YK03"/>
<dbReference type="PATRIC" id="fig|927661.3.peg.1630"/>
<dbReference type="GO" id="GO:0005737">
    <property type="term" value="C:cytoplasm"/>
    <property type="evidence" value="ECO:0007669"/>
    <property type="project" value="TreeGrafter"/>
</dbReference>
<reference evidence="3 4" key="1">
    <citation type="submission" date="2013-07" db="EMBL/GenBank/DDBJ databases">
        <authorList>
            <consortium name="DOE Joint Genome Institute"/>
            <person name="Eisen J."/>
            <person name="Huntemann M."/>
            <person name="Han J."/>
            <person name="Chen A."/>
            <person name="Kyrpides N."/>
            <person name="Mavromatis K."/>
            <person name="Markowitz V."/>
            <person name="Palaniappan K."/>
            <person name="Ivanova N."/>
            <person name="Schaumberg A."/>
            <person name="Pati A."/>
            <person name="Liolios K."/>
            <person name="Nordberg H.P."/>
            <person name="Cantor M.N."/>
            <person name="Hua S.X."/>
            <person name="Woyke T."/>
        </authorList>
    </citation>
    <scope>NUCLEOTIDE SEQUENCE [LARGE SCALE GENOMIC DNA]</scope>
    <source>
        <strain evidence="3 4">DSM 44712</strain>
    </source>
</reference>
<dbReference type="GO" id="GO:0016831">
    <property type="term" value="F:carboxy-lyase activity"/>
    <property type="evidence" value="ECO:0007669"/>
    <property type="project" value="InterPro"/>
</dbReference>
<accession>A0A010YK03</accession>
<dbReference type="GO" id="GO:0016787">
    <property type="term" value="F:hydrolase activity"/>
    <property type="evidence" value="ECO:0007669"/>
    <property type="project" value="UniProtKB-KW"/>
</dbReference>
<dbReference type="HOGENOM" id="CLU_039329_1_2_11"/>
<dbReference type="SUPFAM" id="SSF51556">
    <property type="entry name" value="Metallo-dependent hydrolases"/>
    <property type="match status" value="1"/>
</dbReference>
<dbReference type="EMBL" id="JFBT01000001">
    <property type="protein sequence ID" value="EXG80580.1"/>
    <property type="molecule type" value="Genomic_DNA"/>
</dbReference>
<feature type="domain" description="Amidohydrolase-related" evidence="2">
    <location>
        <begin position="5"/>
        <end position="327"/>
    </location>
</feature>
<protein>
    <submittedName>
        <fullName evidence="3">Putative TIM-barrel fold metal-dependent hydrolase</fullName>
    </submittedName>
</protein>
<dbReference type="Gene3D" id="3.20.20.140">
    <property type="entry name" value="Metal-dependent hydrolases"/>
    <property type="match status" value="1"/>
</dbReference>
<dbReference type="Pfam" id="PF04909">
    <property type="entry name" value="Amidohydro_2"/>
    <property type="match status" value="1"/>
</dbReference>
<sequence>MTHAVDLHAHALVGRAEGLVADEPALARSRVAEARAAGAESSAVNREQIAAIVPALTDPALRLAAMDRAGLDVQVVSPMPIHHYWAGAPLAERYARTVNDGILTHCAAAPDRLLGLGTVPLQHPALAVSELTRAVADGLRGVEVSTYVDGRELSDPSLEPFWARAEELGAIVFVHPWGCTLGERLDLAYLSNTIGNPLETTLALSRLIFSGLLDRRPGLRIVAAHGGGYLPVYSSRADHAWEARRDARTCASRPSEYLRRFWYDSLVYTGEALDRLVAAVGADRVVLGTDHPFDMGVTDPLDRLALASLDADSADAIRGGNATALLGMK</sequence>
<evidence type="ECO:0000313" key="3">
    <source>
        <dbReference type="EMBL" id="EXG80580.1"/>
    </source>
</evidence>
<evidence type="ECO:0000259" key="2">
    <source>
        <dbReference type="Pfam" id="PF04909"/>
    </source>
</evidence>
<dbReference type="PANTHER" id="PTHR21240">
    <property type="entry name" value="2-AMINO-3-CARBOXYLMUCONATE-6-SEMIALDEHYDE DECARBOXYLASE"/>
    <property type="match status" value="1"/>
</dbReference>
<dbReference type="InterPro" id="IPR006680">
    <property type="entry name" value="Amidohydro-rel"/>
</dbReference>
<keyword evidence="4" id="KW-1185">Reference proteome</keyword>
<dbReference type="GO" id="GO:0019748">
    <property type="term" value="P:secondary metabolic process"/>
    <property type="evidence" value="ECO:0007669"/>
    <property type="project" value="TreeGrafter"/>
</dbReference>
<dbReference type="InterPro" id="IPR032465">
    <property type="entry name" value="ACMSD"/>
</dbReference>